<evidence type="ECO:0000313" key="3">
    <source>
        <dbReference type="Proteomes" id="UP000489600"/>
    </source>
</evidence>
<comment type="caution">
    <text evidence="2">The sequence shown here is derived from an EMBL/GenBank/DDBJ whole genome shotgun (WGS) entry which is preliminary data.</text>
</comment>
<evidence type="ECO:0000313" key="2">
    <source>
        <dbReference type="EMBL" id="VVB01253.1"/>
    </source>
</evidence>
<evidence type="ECO:0000256" key="1">
    <source>
        <dbReference type="SAM" id="MobiDB-lite"/>
    </source>
</evidence>
<dbReference type="Proteomes" id="UP000489600">
    <property type="component" value="Unassembled WGS sequence"/>
</dbReference>
<organism evidence="2 3">
    <name type="scientific">Arabis nemorensis</name>
    <dbReference type="NCBI Taxonomy" id="586526"/>
    <lineage>
        <taxon>Eukaryota</taxon>
        <taxon>Viridiplantae</taxon>
        <taxon>Streptophyta</taxon>
        <taxon>Embryophyta</taxon>
        <taxon>Tracheophyta</taxon>
        <taxon>Spermatophyta</taxon>
        <taxon>Magnoliopsida</taxon>
        <taxon>eudicotyledons</taxon>
        <taxon>Gunneridae</taxon>
        <taxon>Pentapetalae</taxon>
        <taxon>rosids</taxon>
        <taxon>malvids</taxon>
        <taxon>Brassicales</taxon>
        <taxon>Brassicaceae</taxon>
        <taxon>Arabideae</taxon>
        <taxon>Arabis</taxon>
    </lineage>
</organism>
<keyword evidence="3" id="KW-1185">Reference proteome</keyword>
<sequence length="205" mass="22777">MLSNLITEPTIIGAQSVLEEIFTEEQMVTVYRVHLERLYSNPIQYPQQLPRQNFPAANPEIIVLDVDDDSNTGPAQNNIHASGLPPNVSDHQGPTNEEVDGIRLTQEHHDFGDVGINLLDDYMQTNENHNYAGVDDAMLYWEGLMAEAAIAEENRAVPEMVMEEAMPQTIVPPPVMVSNPVLRLALEPTDEFSSTDSSSETYLTA</sequence>
<proteinExistence type="predicted"/>
<dbReference type="AlphaFoldDB" id="A0A565BK91"/>
<feature type="region of interest" description="Disordered" evidence="1">
    <location>
        <begin position="68"/>
        <end position="96"/>
    </location>
</feature>
<protein>
    <submittedName>
        <fullName evidence="2">Uncharacterized protein</fullName>
    </submittedName>
</protein>
<dbReference type="EMBL" id="CABITT030000004">
    <property type="protein sequence ID" value="VVB01253.1"/>
    <property type="molecule type" value="Genomic_DNA"/>
</dbReference>
<feature type="compositionally biased region" description="Polar residues" evidence="1">
    <location>
        <begin position="71"/>
        <end position="80"/>
    </location>
</feature>
<accession>A0A565BK91</accession>
<reference evidence="2" key="1">
    <citation type="submission" date="2019-07" db="EMBL/GenBank/DDBJ databases">
        <authorList>
            <person name="Dittberner H."/>
        </authorList>
    </citation>
    <scope>NUCLEOTIDE SEQUENCE [LARGE SCALE GENOMIC DNA]</scope>
</reference>
<gene>
    <name evidence="2" type="ORF">ANE_LOCUS11697</name>
</gene>
<name>A0A565BK91_9BRAS</name>